<keyword evidence="1" id="KW-0812">Transmembrane</keyword>
<organism evidence="2 3">
    <name type="scientific">Halanaerobium kushneri</name>
    <dbReference type="NCBI Taxonomy" id="56779"/>
    <lineage>
        <taxon>Bacteria</taxon>
        <taxon>Bacillati</taxon>
        <taxon>Bacillota</taxon>
        <taxon>Clostridia</taxon>
        <taxon>Halanaerobiales</taxon>
        <taxon>Halanaerobiaceae</taxon>
        <taxon>Halanaerobium</taxon>
    </lineage>
</organism>
<feature type="transmembrane region" description="Helical" evidence="1">
    <location>
        <begin position="12"/>
        <end position="31"/>
    </location>
</feature>
<dbReference type="OrthoDB" id="10000450at2"/>
<accession>A0A1N6Q7T6</accession>
<dbReference type="EMBL" id="FTNC01000001">
    <property type="protein sequence ID" value="SIQ12661.1"/>
    <property type="molecule type" value="Genomic_DNA"/>
</dbReference>
<keyword evidence="1" id="KW-1133">Transmembrane helix</keyword>
<dbReference type="RefSeq" id="WP_159437142.1">
    <property type="nucleotide sequence ID" value="NZ_FTNC01000001.1"/>
</dbReference>
<reference evidence="3" key="1">
    <citation type="submission" date="2017-01" db="EMBL/GenBank/DDBJ databases">
        <authorList>
            <person name="Varghese N."/>
            <person name="Submissions S."/>
        </authorList>
    </citation>
    <scope>NUCLEOTIDE SEQUENCE [LARGE SCALE GENOMIC DNA]</scope>
    <source>
        <strain evidence="3">ATCC 700103</strain>
    </source>
</reference>
<evidence type="ECO:0000313" key="2">
    <source>
        <dbReference type="EMBL" id="SIQ12661.1"/>
    </source>
</evidence>
<dbReference type="STRING" id="56779.SAMN05421834_101356"/>
<gene>
    <name evidence="2" type="ORF">SAMN05421834_101356</name>
</gene>
<dbReference type="Proteomes" id="UP000185669">
    <property type="component" value="Unassembled WGS sequence"/>
</dbReference>
<proteinExistence type="predicted"/>
<name>A0A1N6Q7T6_9FIRM</name>
<keyword evidence="1" id="KW-0472">Membrane</keyword>
<keyword evidence="3" id="KW-1185">Reference proteome</keyword>
<protein>
    <submittedName>
        <fullName evidence="2">Prepilin-type N-terminal cleavage/methylation domain-containing protein</fullName>
    </submittedName>
</protein>
<dbReference type="Pfam" id="PF07963">
    <property type="entry name" value="N_methyl"/>
    <property type="match status" value="1"/>
</dbReference>
<evidence type="ECO:0000256" key="1">
    <source>
        <dbReference type="SAM" id="Phobius"/>
    </source>
</evidence>
<sequence length="152" mass="18081">MNLKKENAFTLIEVMLSIVLITIILGVLFSLNMSGWKFFSINQSKVELFQQTKVIYANLDKKIRNTKPEQIDVSINKQLIFLDKDNNEEFKFFIENKRLVVINVKENTKRYLTENIIENYSFEENNNLIKYNFELKNDNNTFKIEKSIKSRI</sequence>
<dbReference type="InterPro" id="IPR012902">
    <property type="entry name" value="N_methyl_site"/>
</dbReference>
<dbReference type="NCBIfam" id="TIGR02532">
    <property type="entry name" value="IV_pilin_GFxxxE"/>
    <property type="match status" value="1"/>
</dbReference>
<evidence type="ECO:0000313" key="3">
    <source>
        <dbReference type="Proteomes" id="UP000185669"/>
    </source>
</evidence>
<dbReference type="AlphaFoldDB" id="A0A1N6Q7T6"/>